<reference evidence="2" key="1">
    <citation type="submission" date="2018-08" db="EMBL/GenBank/DDBJ databases">
        <authorList>
            <person name="Im W.T."/>
        </authorList>
    </citation>
    <scope>NUCLEOTIDE SEQUENCE [LARGE SCALE GENOMIC DNA]</scope>
    <source>
        <strain evidence="2">LA-28</strain>
    </source>
</reference>
<name>A0A371XDS6_9HYPH</name>
<gene>
    <name evidence="1" type="ORF">DY251_12675</name>
</gene>
<sequence length="144" mass="16418">MENLLAHLHATALGTSRSSTDEEGEFLETKLNVTALLAMRKLSSNPSRIELMNKRVAPRLPPHLVSRWQQIVPLIEECARERNTVVHGDWWLSDLYPDGLILQDKQWQLTLYEVQCFEYVLECISTLSTALVKFAREVGKAQIG</sequence>
<evidence type="ECO:0000313" key="2">
    <source>
        <dbReference type="Proteomes" id="UP000262379"/>
    </source>
</evidence>
<organism evidence="1 2">
    <name type="scientific">Mesorhizobium denitrificans</name>
    <dbReference type="NCBI Taxonomy" id="2294114"/>
    <lineage>
        <taxon>Bacteria</taxon>
        <taxon>Pseudomonadati</taxon>
        <taxon>Pseudomonadota</taxon>
        <taxon>Alphaproteobacteria</taxon>
        <taxon>Hyphomicrobiales</taxon>
        <taxon>Phyllobacteriaceae</taxon>
        <taxon>Mesorhizobium</taxon>
    </lineage>
</organism>
<dbReference type="Proteomes" id="UP000262379">
    <property type="component" value="Unassembled WGS sequence"/>
</dbReference>
<proteinExistence type="predicted"/>
<dbReference type="AlphaFoldDB" id="A0A371XDS6"/>
<evidence type="ECO:0000313" key="1">
    <source>
        <dbReference type="EMBL" id="RFC67385.1"/>
    </source>
</evidence>
<accession>A0A371XDS6</accession>
<keyword evidence="2" id="KW-1185">Reference proteome</keyword>
<dbReference type="EMBL" id="QURN01000008">
    <property type="protein sequence ID" value="RFC67385.1"/>
    <property type="molecule type" value="Genomic_DNA"/>
</dbReference>
<comment type="caution">
    <text evidence="1">The sequence shown here is derived from an EMBL/GenBank/DDBJ whole genome shotgun (WGS) entry which is preliminary data.</text>
</comment>
<protein>
    <submittedName>
        <fullName evidence="1">Uncharacterized protein</fullName>
    </submittedName>
</protein>